<reference evidence="2" key="1">
    <citation type="journal article" date="2019" name="Sci. Rep.">
        <title>Draft genome of Tanacetum cinerariifolium, the natural source of mosquito coil.</title>
        <authorList>
            <person name="Yamashiro T."/>
            <person name="Shiraishi A."/>
            <person name="Satake H."/>
            <person name="Nakayama K."/>
        </authorList>
    </citation>
    <scope>NUCLEOTIDE SEQUENCE</scope>
</reference>
<sequence>MEAEYVSLSACCAQVISMRAQLLDYGYSFNKTLMYCDSKSAIAISCNPQVWHNLRLDDSKKRFIFFIDTKEFTFLVDDFRRVFQLPQATDNNHAGFVEPLTFTAMLPFFLNKLGYATRIRLAGQFATKDLSQPWQPLEKIFSRCLTTRVTDVPTTLSQPIEYTQGTIRTPSAPRPPNPAEHKGESSALRKPTLIRIRRRSQPNPKTPIPTPAEIDVTNIDKATQMSIAIAKSIEDLEAWQNVKRYEEHMVDEEIEKIVKGNDDVDENQFVDDILNNQEDPGTRIEPESHQERPKVEKSVDSMITDE</sequence>
<name>A0A699GR55_TANCI</name>
<accession>A0A699GR55</accession>
<dbReference type="EMBL" id="BKCJ010012682">
    <property type="protein sequence ID" value="GEV01679.1"/>
    <property type="molecule type" value="Genomic_DNA"/>
</dbReference>
<organism evidence="2">
    <name type="scientific">Tanacetum cinerariifolium</name>
    <name type="common">Dalmatian daisy</name>
    <name type="synonym">Chrysanthemum cinerariifolium</name>
    <dbReference type="NCBI Taxonomy" id="118510"/>
    <lineage>
        <taxon>Eukaryota</taxon>
        <taxon>Viridiplantae</taxon>
        <taxon>Streptophyta</taxon>
        <taxon>Embryophyta</taxon>
        <taxon>Tracheophyta</taxon>
        <taxon>Spermatophyta</taxon>
        <taxon>Magnoliopsida</taxon>
        <taxon>eudicotyledons</taxon>
        <taxon>Gunneridae</taxon>
        <taxon>Pentapetalae</taxon>
        <taxon>asterids</taxon>
        <taxon>campanulids</taxon>
        <taxon>Asterales</taxon>
        <taxon>Asteraceae</taxon>
        <taxon>Asteroideae</taxon>
        <taxon>Anthemideae</taxon>
        <taxon>Anthemidinae</taxon>
        <taxon>Tanacetum</taxon>
    </lineage>
</organism>
<feature type="region of interest" description="Disordered" evidence="1">
    <location>
        <begin position="274"/>
        <end position="306"/>
    </location>
</feature>
<evidence type="ECO:0000313" key="2">
    <source>
        <dbReference type="EMBL" id="GEV01679.1"/>
    </source>
</evidence>
<feature type="compositionally biased region" description="Basic and acidic residues" evidence="1">
    <location>
        <begin position="280"/>
        <end position="299"/>
    </location>
</feature>
<comment type="caution">
    <text evidence="2">The sequence shown here is derived from an EMBL/GenBank/DDBJ whole genome shotgun (WGS) entry which is preliminary data.</text>
</comment>
<protein>
    <submittedName>
        <fullName evidence="2">Ribonuclease H-like domain-containing protein</fullName>
    </submittedName>
</protein>
<evidence type="ECO:0000256" key="1">
    <source>
        <dbReference type="SAM" id="MobiDB-lite"/>
    </source>
</evidence>
<dbReference type="AlphaFoldDB" id="A0A699GR55"/>
<gene>
    <name evidence="2" type="ORF">Tci_073656</name>
</gene>
<feature type="region of interest" description="Disordered" evidence="1">
    <location>
        <begin position="163"/>
        <end position="191"/>
    </location>
</feature>
<proteinExistence type="predicted"/>